<organism evidence="2 3">
    <name type="scientific">Venturia inaequalis</name>
    <name type="common">Apple scab fungus</name>
    <dbReference type="NCBI Taxonomy" id="5025"/>
    <lineage>
        <taxon>Eukaryota</taxon>
        <taxon>Fungi</taxon>
        <taxon>Dikarya</taxon>
        <taxon>Ascomycota</taxon>
        <taxon>Pezizomycotina</taxon>
        <taxon>Dothideomycetes</taxon>
        <taxon>Pleosporomycetidae</taxon>
        <taxon>Venturiales</taxon>
        <taxon>Venturiaceae</taxon>
        <taxon>Venturia</taxon>
    </lineage>
</organism>
<sequence length="149" mass="16803">MSNPRKRARSLDDGARSYPPRPQSHILTTEEISLIELITSLRAQHEDLIMLNYRLQNDVLEVMIRLENHLNGTGSTKRSKIKHTAAKVYARGPLISIARDIASQVLNGVLKEATNEPNGIASFSVRRILSTVNLEQVLRISRHFGPKRD</sequence>
<dbReference type="EMBL" id="WNWS01000023">
    <property type="protein sequence ID" value="KAE9986976.1"/>
    <property type="molecule type" value="Genomic_DNA"/>
</dbReference>
<reference evidence="2 3" key="1">
    <citation type="submission" date="2018-12" db="EMBL/GenBank/DDBJ databases">
        <title>Venturia inaequalis Genome Resource.</title>
        <authorList>
            <person name="Lichtner F.J."/>
        </authorList>
    </citation>
    <scope>NUCLEOTIDE SEQUENCE [LARGE SCALE GENOMIC DNA]</scope>
    <source>
        <strain evidence="2 3">120213</strain>
    </source>
</reference>
<accession>A0A8H3VFU4</accession>
<gene>
    <name evidence="2" type="ORF">EG328_004108</name>
</gene>
<comment type="caution">
    <text evidence="2">The sequence shown here is derived from an EMBL/GenBank/DDBJ whole genome shotgun (WGS) entry which is preliminary data.</text>
</comment>
<dbReference type="Proteomes" id="UP000447873">
    <property type="component" value="Unassembled WGS sequence"/>
</dbReference>
<evidence type="ECO:0000313" key="3">
    <source>
        <dbReference type="Proteomes" id="UP000447873"/>
    </source>
</evidence>
<name>A0A8H3VFU4_VENIN</name>
<evidence type="ECO:0000313" key="2">
    <source>
        <dbReference type="EMBL" id="KAE9986976.1"/>
    </source>
</evidence>
<feature type="region of interest" description="Disordered" evidence="1">
    <location>
        <begin position="1"/>
        <end position="23"/>
    </location>
</feature>
<protein>
    <submittedName>
        <fullName evidence="2">Uncharacterized protein</fullName>
    </submittedName>
</protein>
<proteinExistence type="predicted"/>
<evidence type="ECO:0000256" key="1">
    <source>
        <dbReference type="SAM" id="MobiDB-lite"/>
    </source>
</evidence>
<dbReference type="AlphaFoldDB" id="A0A8H3VFU4"/>